<reference evidence="2 3" key="1">
    <citation type="submission" date="2016-09" db="EMBL/GenBank/DDBJ databases">
        <title>Genome-resolved meta-omics ties microbial dynamics to process performance in biotechnology for thiocyanate degradation.</title>
        <authorList>
            <person name="Kantor R.S."/>
            <person name="Huddy R.J."/>
            <person name="Iyer R."/>
            <person name="Thomas B.C."/>
            <person name="Brown C.T."/>
            <person name="Anantharaman K."/>
            <person name="Tringe S."/>
            <person name="Hettich R.L."/>
            <person name="Harrison S.T."/>
            <person name="Banfield J.F."/>
        </authorList>
    </citation>
    <scope>NUCLEOTIDE SEQUENCE [LARGE SCALE GENOMIC DNA]</scope>
    <source>
        <strain evidence="2">59-99</strain>
    </source>
</reference>
<keyword evidence="1" id="KW-0732">Signal</keyword>
<evidence type="ECO:0000256" key="1">
    <source>
        <dbReference type="SAM" id="SignalP"/>
    </source>
</evidence>
<feature type="chain" id="PRO_5012747650" description="DUF1573 domain-containing protein" evidence="1">
    <location>
        <begin position="20"/>
        <end position="135"/>
    </location>
</feature>
<organism evidence="2 3">
    <name type="scientific">Candidatus Kapaibacterium thiocyanatum</name>
    <dbReference type="NCBI Taxonomy" id="1895771"/>
    <lineage>
        <taxon>Bacteria</taxon>
        <taxon>Pseudomonadati</taxon>
        <taxon>Candidatus Kapaibacteriota</taxon>
        <taxon>Candidatus Kapaibacteriia</taxon>
        <taxon>Candidatus Kapaibacteriales</taxon>
        <taxon>Candidatus Kapaibacteriaceae</taxon>
        <taxon>Candidatus Kapaibacterium</taxon>
    </lineage>
</organism>
<comment type="caution">
    <text evidence="2">The sequence shown here is derived from an EMBL/GenBank/DDBJ whole genome shotgun (WGS) entry which is preliminary data.</text>
</comment>
<sequence>MTRPALLLPLLLICLTAVAAIPQEDPPVLKLDPPALVVDADSAGFVVTRVRFVNTGGGTATVSSVTGSCGCASASVQRNHASGITYGELRLGINAQSFKDSLNNVDFTVHSNARNSPSVIRVVVRKHIAAKDTTQ</sequence>
<evidence type="ECO:0008006" key="4">
    <source>
        <dbReference type="Google" id="ProtNLM"/>
    </source>
</evidence>
<evidence type="ECO:0000313" key="2">
    <source>
        <dbReference type="EMBL" id="OJX60868.1"/>
    </source>
</evidence>
<dbReference type="AlphaFoldDB" id="A0A1M3L5M9"/>
<dbReference type="Proteomes" id="UP000184233">
    <property type="component" value="Unassembled WGS sequence"/>
</dbReference>
<dbReference type="EMBL" id="MKVH01000003">
    <property type="protein sequence ID" value="OJX60868.1"/>
    <property type="molecule type" value="Genomic_DNA"/>
</dbReference>
<protein>
    <recommendedName>
        <fullName evidence="4">DUF1573 domain-containing protein</fullName>
    </recommendedName>
</protein>
<name>A0A1M3L5M9_9BACT</name>
<proteinExistence type="predicted"/>
<feature type="signal peptide" evidence="1">
    <location>
        <begin position="1"/>
        <end position="19"/>
    </location>
</feature>
<dbReference type="Pfam" id="PF07610">
    <property type="entry name" value="DUF1573"/>
    <property type="match status" value="1"/>
</dbReference>
<evidence type="ECO:0000313" key="3">
    <source>
        <dbReference type="Proteomes" id="UP000184233"/>
    </source>
</evidence>
<gene>
    <name evidence="2" type="ORF">BGO89_04705</name>
</gene>
<accession>A0A1M3L5M9</accession>
<dbReference type="STRING" id="1895771.BGO89_04705"/>
<dbReference type="InterPro" id="IPR011467">
    <property type="entry name" value="DUF1573"/>
</dbReference>